<proteinExistence type="predicted"/>
<evidence type="ECO:0000313" key="3">
    <source>
        <dbReference type="Proteomes" id="UP000494165"/>
    </source>
</evidence>
<reference evidence="2 3" key="1">
    <citation type="submission" date="2020-04" db="EMBL/GenBank/DDBJ databases">
        <authorList>
            <person name="Alioto T."/>
            <person name="Alioto T."/>
            <person name="Gomez Garrido J."/>
        </authorList>
    </citation>
    <scope>NUCLEOTIDE SEQUENCE [LARGE SCALE GENOMIC DNA]</scope>
</reference>
<accession>A0A8S1C8R1</accession>
<feature type="compositionally biased region" description="Polar residues" evidence="1">
    <location>
        <begin position="1"/>
        <end position="10"/>
    </location>
</feature>
<sequence>MYSAKFSCNESGARSRRQARGSIDMEEEEEEERRSLWMLRMNVWWDGSEKLTCERKEGTIHPRVHPFHFHAVPDTHSCNHPRNIQVRVWRSIEETLRINEVASIRHRGRAAFFKRLCPKKAAELQPG</sequence>
<evidence type="ECO:0000256" key="1">
    <source>
        <dbReference type="SAM" id="MobiDB-lite"/>
    </source>
</evidence>
<dbReference type="EMBL" id="CADEPI010000017">
    <property type="protein sequence ID" value="CAB3364711.1"/>
    <property type="molecule type" value="Genomic_DNA"/>
</dbReference>
<name>A0A8S1C8R1_9INSE</name>
<comment type="caution">
    <text evidence="2">The sequence shown here is derived from an EMBL/GenBank/DDBJ whole genome shotgun (WGS) entry which is preliminary data.</text>
</comment>
<organism evidence="2 3">
    <name type="scientific">Cloeon dipterum</name>
    <dbReference type="NCBI Taxonomy" id="197152"/>
    <lineage>
        <taxon>Eukaryota</taxon>
        <taxon>Metazoa</taxon>
        <taxon>Ecdysozoa</taxon>
        <taxon>Arthropoda</taxon>
        <taxon>Hexapoda</taxon>
        <taxon>Insecta</taxon>
        <taxon>Pterygota</taxon>
        <taxon>Palaeoptera</taxon>
        <taxon>Ephemeroptera</taxon>
        <taxon>Pisciforma</taxon>
        <taxon>Baetidae</taxon>
        <taxon>Cloeon</taxon>
    </lineage>
</organism>
<feature type="region of interest" description="Disordered" evidence="1">
    <location>
        <begin position="1"/>
        <end position="27"/>
    </location>
</feature>
<evidence type="ECO:0000313" key="2">
    <source>
        <dbReference type="EMBL" id="CAB3364711.1"/>
    </source>
</evidence>
<dbReference type="Proteomes" id="UP000494165">
    <property type="component" value="Unassembled WGS sequence"/>
</dbReference>
<gene>
    <name evidence="2" type="ORF">CLODIP_2_CD03630</name>
</gene>
<keyword evidence="3" id="KW-1185">Reference proteome</keyword>
<dbReference type="AlphaFoldDB" id="A0A8S1C8R1"/>
<protein>
    <submittedName>
        <fullName evidence="2">Uncharacterized protein</fullName>
    </submittedName>
</protein>